<organism evidence="2 3">
    <name type="scientific">Pichia angusta</name>
    <name type="common">Yeast</name>
    <name type="synonym">Hansenula polymorpha</name>
    <dbReference type="NCBI Taxonomy" id="870730"/>
    <lineage>
        <taxon>Eukaryota</taxon>
        <taxon>Fungi</taxon>
        <taxon>Dikarya</taxon>
        <taxon>Ascomycota</taxon>
        <taxon>Saccharomycotina</taxon>
        <taxon>Pichiomycetes</taxon>
        <taxon>Pichiales</taxon>
        <taxon>Pichiaceae</taxon>
        <taxon>Ogataea</taxon>
    </lineage>
</organism>
<reference evidence="2" key="1">
    <citation type="journal article" date="2021" name="G3 (Bethesda)">
        <title>Genomic diversity, chromosomal rearrangements, and interspecies hybridization in the ogataea polymorpha species complex.</title>
        <authorList>
            <person name="Hanson S.J."/>
            <person name="Cinneide E.O."/>
            <person name="Salzberg L.I."/>
            <person name="Wolfe K.H."/>
            <person name="McGowan J."/>
            <person name="Fitzpatrick D.A."/>
            <person name="Matlin K."/>
        </authorList>
    </citation>
    <scope>NUCLEOTIDE SEQUENCE</scope>
    <source>
        <strain evidence="2">61-244</strain>
    </source>
</reference>
<comment type="caution">
    <text evidence="2">The sequence shown here is derived from an EMBL/GenBank/DDBJ whole genome shotgun (WGS) entry which is preliminary data.</text>
</comment>
<dbReference type="Proteomes" id="UP001196530">
    <property type="component" value="Unassembled WGS sequence"/>
</dbReference>
<sequence length="146" mass="15819">MRSSDGSLTKLWHDQQMRSPDCGLMPNASADTGTRWTRRGSSHTARSASAAGPAARAGPWCRPAQGTICPRAQALLKDRFSWRCCMFSARPRRRPTPAPATDACTAGTTRTCSGPRSRGCRDTIPWRQENLICSTLRPQGAGARCG</sequence>
<gene>
    <name evidence="2" type="ORF">KL928_004810</name>
</gene>
<name>A0AAN6DBC6_PICAN</name>
<evidence type="ECO:0000313" key="2">
    <source>
        <dbReference type="EMBL" id="KAG7816254.1"/>
    </source>
</evidence>
<accession>A0AAN6DBC6</accession>
<protein>
    <submittedName>
        <fullName evidence="2">Uncharacterized protein</fullName>
    </submittedName>
</protein>
<evidence type="ECO:0000313" key="3">
    <source>
        <dbReference type="Proteomes" id="UP001196530"/>
    </source>
</evidence>
<dbReference type="EMBL" id="JAHLUX010000011">
    <property type="protein sequence ID" value="KAG7816254.1"/>
    <property type="molecule type" value="Genomic_DNA"/>
</dbReference>
<feature type="compositionally biased region" description="Low complexity" evidence="1">
    <location>
        <begin position="45"/>
        <end position="59"/>
    </location>
</feature>
<dbReference type="AlphaFoldDB" id="A0AAN6DBC6"/>
<dbReference type="RefSeq" id="XP_043057805.1">
    <property type="nucleotide sequence ID" value="XM_043205550.1"/>
</dbReference>
<feature type="region of interest" description="Disordered" evidence="1">
    <location>
        <begin position="1"/>
        <end position="59"/>
    </location>
</feature>
<dbReference type="GeneID" id="66128861"/>
<proteinExistence type="predicted"/>
<evidence type="ECO:0000256" key="1">
    <source>
        <dbReference type="SAM" id="MobiDB-lite"/>
    </source>
</evidence>